<sequence>MARRTLVSLCAGIAALAAFASASDSSAPYASLHLYPRLTDGAPRDISWTQATSLVSHVVAVSAGAGDILQPVNILEVQDNEILDDAVKDIKFDILGAPKANLWVVIDDYHAESGLVDSVPYFRIYTEHNTADAQLVDFGERAARAIVKNVPGSWPLIISSKGQGAVTGQVSAVHVGEKRVDVSTQAKLPASIRKTLTAISETLYEDMKSHAIEKFGESAQSLNSNNPEDMHLMAELEFATSLIEAFKVQRVASAGKPIDVPSFIAVTFSGLSSLRDRYGEKSAQYENGAKMVNRAISEMVSSFTELHDGHVLAEVLTVPPKISRTLLSRRASTTATPCPTTVAECISTFSNCTNHGTCGQRNGSSCFVCQCGNQYTDDAGQPRPGFSGPVKWTGDACQYQDITVPFQIIFWTSLVLIITIIFVVGLLSSVGSVDSANDGAGSGTRSKTD</sequence>
<evidence type="ECO:0000256" key="2">
    <source>
        <dbReference type="SAM" id="SignalP"/>
    </source>
</evidence>
<dbReference type="RefSeq" id="XP_016607052.1">
    <property type="nucleotide sequence ID" value="XM_016754169.1"/>
</dbReference>
<protein>
    <submittedName>
        <fullName evidence="5">Uncharacterized protein</fullName>
    </submittedName>
</protein>
<feature type="signal peptide" evidence="2">
    <location>
        <begin position="1"/>
        <end position="22"/>
    </location>
</feature>
<evidence type="ECO:0000256" key="1">
    <source>
        <dbReference type="SAM" id="Phobius"/>
    </source>
</evidence>
<dbReference type="GeneID" id="27689302"/>
<dbReference type="OrthoDB" id="5583277at2759"/>
<keyword evidence="2" id="KW-0732">Signal</keyword>
<dbReference type="STRING" id="645134.A0A0L0HCZ2"/>
<dbReference type="Pfam" id="PF25294">
    <property type="entry name" value="RENR_N"/>
    <property type="match status" value="1"/>
</dbReference>
<feature type="domain" description="Renin receptor N-terminal" evidence="4">
    <location>
        <begin position="172"/>
        <end position="319"/>
    </location>
</feature>
<feature type="chain" id="PRO_5005540023" evidence="2">
    <location>
        <begin position="23"/>
        <end position="449"/>
    </location>
</feature>
<evidence type="ECO:0000313" key="5">
    <source>
        <dbReference type="EMBL" id="KNC99012.1"/>
    </source>
</evidence>
<keyword evidence="1" id="KW-0472">Membrane</keyword>
<dbReference type="EMBL" id="KQ257459">
    <property type="protein sequence ID" value="KNC99012.1"/>
    <property type="molecule type" value="Genomic_DNA"/>
</dbReference>
<dbReference type="Proteomes" id="UP000053201">
    <property type="component" value="Unassembled WGS sequence"/>
</dbReference>
<reference evidence="5 6" key="1">
    <citation type="submission" date="2009-08" db="EMBL/GenBank/DDBJ databases">
        <title>The Genome Sequence of Spizellomyces punctatus strain DAOM BR117.</title>
        <authorList>
            <consortium name="The Broad Institute Genome Sequencing Platform"/>
            <person name="Russ C."/>
            <person name="Cuomo C."/>
            <person name="Shea T."/>
            <person name="Young S.K."/>
            <person name="Zeng Q."/>
            <person name="Koehrsen M."/>
            <person name="Haas B."/>
            <person name="Borodovsky M."/>
            <person name="Guigo R."/>
            <person name="Alvarado L."/>
            <person name="Berlin A."/>
            <person name="Bochicchio J."/>
            <person name="Borenstein D."/>
            <person name="Chapman S."/>
            <person name="Chen Z."/>
            <person name="Engels R."/>
            <person name="Freedman E."/>
            <person name="Gellesch M."/>
            <person name="Goldberg J."/>
            <person name="Griggs A."/>
            <person name="Gujja S."/>
            <person name="Heiman D."/>
            <person name="Hepburn T."/>
            <person name="Howarth C."/>
            <person name="Jen D."/>
            <person name="Larson L."/>
            <person name="Lewis B."/>
            <person name="Mehta T."/>
            <person name="Park D."/>
            <person name="Pearson M."/>
            <person name="Roberts A."/>
            <person name="Saif S."/>
            <person name="Shenoy N."/>
            <person name="Sisk P."/>
            <person name="Stolte C."/>
            <person name="Sykes S."/>
            <person name="Thomson T."/>
            <person name="Walk T."/>
            <person name="White J."/>
            <person name="Yandava C."/>
            <person name="Burger G."/>
            <person name="Gray M.W."/>
            <person name="Holland P.W.H."/>
            <person name="King N."/>
            <person name="Lang F.B.F."/>
            <person name="Roger A.J."/>
            <person name="Ruiz-Trillo I."/>
            <person name="Lander E."/>
            <person name="Nusbaum C."/>
        </authorList>
    </citation>
    <scope>NUCLEOTIDE SEQUENCE [LARGE SCALE GENOMIC DNA]</scope>
    <source>
        <strain evidence="5 6">DAOM BR117</strain>
    </source>
</reference>
<dbReference type="eggNOG" id="ENOG502S64Q">
    <property type="taxonomic scope" value="Eukaryota"/>
</dbReference>
<evidence type="ECO:0000313" key="6">
    <source>
        <dbReference type="Proteomes" id="UP000053201"/>
    </source>
</evidence>
<dbReference type="VEuPathDB" id="FungiDB:SPPG_05962"/>
<keyword evidence="1" id="KW-1133">Transmembrane helix</keyword>
<dbReference type="InParanoid" id="A0A0L0HCZ2"/>
<organism evidence="5 6">
    <name type="scientific">Spizellomyces punctatus (strain DAOM BR117)</name>
    <dbReference type="NCBI Taxonomy" id="645134"/>
    <lineage>
        <taxon>Eukaryota</taxon>
        <taxon>Fungi</taxon>
        <taxon>Fungi incertae sedis</taxon>
        <taxon>Chytridiomycota</taxon>
        <taxon>Chytridiomycota incertae sedis</taxon>
        <taxon>Chytridiomycetes</taxon>
        <taxon>Spizellomycetales</taxon>
        <taxon>Spizellomycetaceae</taxon>
        <taxon>Spizellomyces</taxon>
    </lineage>
</organism>
<dbReference type="InterPro" id="IPR053065">
    <property type="entry name" value="Archenteron_Induction-Rel"/>
</dbReference>
<keyword evidence="1" id="KW-0812">Transmembrane</keyword>
<feature type="transmembrane region" description="Helical" evidence="1">
    <location>
        <begin position="408"/>
        <end position="427"/>
    </location>
</feature>
<evidence type="ECO:0000259" key="4">
    <source>
        <dbReference type="Pfam" id="PF25294"/>
    </source>
</evidence>
<dbReference type="PANTHER" id="PTHR36853">
    <property type="entry name" value="EXPRESSED PROTEIN"/>
    <property type="match status" value="1"/>
</dbReference>
<proteinExistence type="predicted"/>
<name>A0A0L0HCZ2_SPIPD</name>
<dbReference type="InterPro" id="IPR057318">
    <property type="entry name" value="RENR_N"/>
</dbReference>
<dbReference type="InterPro" id="IPR024382">
    <property type="entry name" value="Vps3844_C"/>
</dbReference>
<gene>
    <name evidence="5" type="ORF">SPPG_05962</name>
</gene>
<feature type="domain" description="Vacuolar sorting protein Vps3844 C-terminal" evidence="3">
    <location>
        <begin position="338"/>
        <end position="433"/>
    </location>
</feature>
<dbReference type="GO" id="GO:0005783">
    <property type="term" value="C:endoplasmic reticulum"/>
    <property type="evidence" value="ECO:0007669"/>
    <property type="project" value="TreeGrafter"/>
</dbReference>
<dbReference type="PANTHER" id="PTHR36853:SF1">
    <property type="entry name" value="DUF3844 DOMAIN-CONTAINING PROTEIN"/>
    <property type="match status" value="1"/>
</dbReference>
<keyword evidence="6" id="KW-1185">Reference proteome</keyword>
<dbReference type="Pfam" id="PF12955">
    <property type="entry name" value="Vps3844_C"/>
    <property type="match status" value="1"/>
</dbReference>
<dbReference type="AlphaFoldDB" id="A0A0L0HCZ2"/>
<accession>A0A0L0HCZ2</accession>
<evidence type="ECO:0000259" key="3">
    <source>
        <dbReference type="Pfam" id="PF12955"/>
    </source>
</evidence>